<evidence type="ECO:0000313" key="5">
    <source>
        <dbReference type="EMBL" id="MDL5030979.1"/>
    </source>
</evidence>
<protein>
    <submittedName>
        <fullName evidence="5">GspE/PulE family protein</fullName>
    </submittedName>
</protein>
<keyword evidence="2" id="KW-0547">Nucleotide-binding</keyword>
<dbReference type="Proteomes" id="UP001238603">
    <property type="component" value="Unassembled WGS sequence"/>
</dbReference>
<feature type="domain" description="Bacterial type II secretion system protein E" evidence="4">
    <location>
        <begin position="333"/>
        <end position="347"/>
    </location>
</feature>
<accession>A0ABT7LDN0</accession>
<evidence type="ECO:0000259" key="4">
    <source>
        <dbReference type="PROSITE" id="PS00662"/>
    </source>
</evidence>
<dbReference type="PROSITE" id="PS00662">
    <property type="entry name" value="T2SP_E"/>
    <property type="match status" value="1"/>
</dbReference>
<reference evidence="5 6" key="1">
    <citation type="submission" date="2023-06" db="EMBL/GenBank/DDBJ databases">
        <title>Pelomonas sp. APW6 16S ribosomal RNA gene genome sequencing and assembly.</title>
        <authorList>
            <person name="Woo H."/>
        </authorList>
    </citation>
    <scope>NUCLEOTIDE SEQUENCE [LARGE SCALE GENOMIC DNA]</scope>
    <source>
        <strain evidence="5 6">APW6</strain>
    </source>
</reference>
<dbReference type="EMBL" id="JASVDS010000001">
    <property type="protein sequence ID" value="MDL5030979.1"/>
    <property type="molecule type" value="Genomic_DNA"/>
</dbReference>
<dbReference type="RefSeq" id="WP_285981100.1">
    <property type="nucleotide sequence ID" value="NZ_JASVDS010000001.1"/>
</dbReference>
<dbReference type="CDD" id="cd01129">
    <property type="entry name" value="PulE-GspE-like"/>
    <property type="match status" value="1"/>
</dbReference>
<proteinExistence type="inferred from homology"/>
<gene>
    <name evidence="5" type="ORF">QRD43_03590</name>
</gene>
<dbReference type="InterPro" id="IPR001482">
    <property type="entry name" value="T2SS/T4SS_dom"/>
</dbReference>
<keyword evidence="6" id="KW-1185">Reference proteome</keyword>
<dbReference type="PANTHER" id="PTHR30258:SF1">
    <property type="entry name" value="PROTEIN TRANSPORT PROTEIN HOFB HOMOLOG"/>
    <property type="match status" value="1"/>
</dbReference>
<evidence type="ECO:0000313" key="6">
    <source>
        <dbReference type="Proteomes" id="UP001238603"/>
    </source>
</evidence>
<dbReference type="Gene3D" id="3.30.450.90">
    <property type="match status" value="1"/>
</dbReference>
<dbReference type="Pfam" id="PF00437">
    <property type="entry name" value="T2SSE"/>
    <property type="match status" value="1"/>
</dbReference>
<dbReference type="SUPFAM" id="SSF52540">
    <property type="entry name" value="P-loop containing nucleoside triphosphate hydrolases"/>
    <property type="match status" value="1"/>
</dbReference>
<evidence type="ECO:0000256" key="1">
    <source>
        <dbReference type="ARBA" id="ARBA00006611"/>
    </source>
</evidence>
<evidence type="ECO:0000256" key="2">
    <source>
        <dbReference type="ARBA" id="ARBA00022741"/>
    </source>
</evidence>
<evidence type="ECO:0000256" key="3">
    <source>
        <dbReference type="ARBA" id="ARBA00022840"/>
    </source>
</evidence>
<sequence>MSEFALHDTLPADAGPWHLDFERWPQAQAQRWRAVLAQGGPAQAPRLVLLADREADVLLLQSVESRLQAAVDWLRCEPAALEHWLGSGEASFRALADVDEGLAPGERAAVAVEELSTRSLSEAASPAVRLLNATLFDALQDGASDVHLECTARGAQIRFRIDGVMAPVRQVEGAALAEQLVSRLKVMAELDIGERRVPQDGRFKLRHAGREIDFRLSIMPSVFGEDAVVRLLDRARIEQDQGALSLDALGFDEAERAALRLQARQPHGMLLVTGPTGSGKTTTLYATLTEIHTGQDKIITIEDPVEYQLPGVVQIPVNEKKGLTFSRGLRSILRHDPDRVMVGEIRDAETAQIAVQAALTGHLVFSTVHANNAFDVIGRFMHMGLDLYNVVSALNAVLAQRLMRVNCRHCAVPVLPDAALLARHGLRADGQTFLRGEGCGHCRGTGYRGRRAVAELLRLDDGLRDLIASRAPMSEIKAAARSRGMKPLRLQALAAVCRGESTFEELERVTLDE</sequence>
<name>A0ABT7LDN0_9BURK</name>
<dbReference type="Gene3D" id="3.40.50.300">
    <property type="entry name" value="P-loop containing nucleotide triphosphate hydrolases"/>
    <property type="match status" value="1"/>
</dbReference>
<dbReference type="InterPro" id="IPR027417">
    <property type="entry name" value="P-loop_NTPase"/>
</dbReference>
<comment type="similarity">
    <text evidence="1">Belongs to the GSP E family.</text>
</comment>
<keyword evidence="3" id="KW-0067">ATP-binding</keyword>
<dbReference type="PANTHER" id="PTHR30258">
    <property type="entry name" value="TYPE II SECRETION SYSTEM PROTEIN GSPE-RELATED"/>
    <property type="match status" value="1"/>
</dbReference>
<comment type="caution">
    <text evidence="5">The sequence shown here is derived from an EMBL/GenBank/DDBJ whole genome shotgun (WGS) entry which is preliminary data.</text>
</comment>
<organism evidence="5 6">
    <name type="scientific">Roseateles subflavus</name>
    <dbReference type="NCBI Taxonomy" id="3053353"/>
    <lineage>
        <taxon>Bacteria</taxon>
        <taxon>Pseudomonadati</taxon>
        <taxon>Pseudomonadota</taxon>
        <taxon>Betaproteobacteria</taxon>
        <taxon>Burkholderiales</taxon>
        <taxon>Sphaerotilaceae</taxon>
        <taxon>Roseateles</taxon>
    </lineage>
</organism>